<dbReference type="Proteomes" id="UP000045051">
    <property type="component" value="Unassembled WGS sequence"/>
</dbReference>
<gene>
    <name evidence="1" type="ORF">CCAND38_760002</name>
    <name evidence="2" type="ORF">CCAND93_1290002</name>
</gene>
<dbReference type="Proteomes" id="UP000038200">
    <property type="component" value="Unassembled WGS sequence"/>
</dbReference>
<dbReference type="EMBL" id="CDOI01000191">
    <property type="protein sequence ID" value="CEN49089.1"/>
    <property type="molecule type" value="Genomic_DNA"/>
</dbReference>
<sequence>MSFYHYFNDYNHMLGQYDCYKVYENSLKRILKNLTNVE</sequence>
<dbReference type="AlphaFoldDB" id="A0A0B7IEH7"/>
<name>A0A0B7IEH7_9FLAO</name>
<accession>A0A0B7IEH7</accession>
<protein>
    <submittedName>
        <fullName evidence="1">Uncharacterized protein</fullName>
    </submittedName>
</protein>
<keyword evidence="4" id="KW-1185">Reference proteome</keyword>
<evidence type="ECO:0000313" key="4">
    <source>
        <dbReference type="Proteomes" id="UP000045051"/>
    </source>
</evidence>
<organism evidence="1 4">
    <name type="scientific">Capnocytophaga canis</name>
    <dbReference type="NCBI Taxonomy" id="1848903"/>
    <lineage>
        <taxon>Bacteria</taxon>
        <taxon>Pseudomonadati</taxon>
        <taxon>Bacteroidota</taxon>
        <taxon>Flavobacteriia</taxon>
        <taxon>Flavobacteriales</taxon>
        <taxon>Flavobacteriaceae</taxon>
        <taxon>Capnocytophaga</taxon>
    </lineage>
</organism>
<evidence type="ECO:0000313" key="3">
    <source>
        <dbReference type="Proteomes" id="UP000038200"/>
    </source>
</evidence>
<evidence type="ECO:0000313" key="1">
    <source>
        <dbReference type="EMBL" id="CEN49089.1"/>
    </source>
</evidence>
<reference evidence="3 4" key="1">
    <citation type="submission" date="2015-01" db="EMBL/GenBank/DDBJ databases">
        <authorList>
            <person name="MANFREDI Pablo"/>
        </authorList>
    </citation>
    <scope>NUCLEOTIDE SEQUENCE [LARGE SCALE GENOMIC DNA]</scope>
    <source>
        <strain evidence="1 4">CcD38</strain>
        <strain evidence="2 3">CcD93</strain>
    </source>
</reference>
<proteinExistence type="predicted"/>
<dbReference type="EMBL" id="CDOL01000034">
    <property type="protein sequence ID" value="CEN50952.1"/>
    <property type="molecule type" value="Genomic_DNA"/>
</dbReference>
<evidence type="ECO:0000313" key="2">
    <source>
        <dbReference type="EMBL" id="CEN50952.1"/>
    </source>
</evidence>